<organism evidence="1">
    <name type="scientific">freshwater metagenome</name>
    <dbReference type="NCBI Taxonomy" id="449393"/>
    <lineage>
        <taxon>unclassified sequences</taxon>
        <taxon>metagenomes</taxon>
        <taxon>ecological metagenomes</taxon>
    </lineage>
</organism>
<evidence type="ECO:0000313" key="1">
    <source>
        <dbReference type="EMBL" id="KGA14953.1"/>
    </source>
</evidence>
<dbReference type="InterPro" id="IPR016181">
    <property type="entry name" value="Acyl_CoA_acyltransferase"/>
</dbReference>
<name>A0A094SAD5_9ZZZZ</name>
<dbReference type="EMBL" id="JNSL01000130">
    <property type="protein sequence ID" value="KGA14953.1"/>
    <property type="molecule type" value="Genomic_DNA"/>
</dbReference>
<comment type="caution">
    <text evidence="1">The sequence shown here is derived from an EMBL/GenBank/DDBJ whole genome shotgun (WGS) entry which is preliminary data.</text>
</comment>
<evidence type="ECO:0008006" key="2">
    <source>
        <dbReference type="Google" id="ProtNLM"/>
    </source>
</evidence>
<dbReference type="SUPFAM" id="SSF55729">
    <property type="entry name" value="Acyl-CoA N-acyltransferases (Nat)"/>
    <property type="match status" value="1"/>
</dbReference>
<accession>A0A094SAD5</accession>
<proteinExistence type="predicted"/>
<protein>
    <recommendedName>
        <fullName evidence="2">N-acetyltransferase domain-containing protein</fullName>
    </recommendedName>
</protein>
<reference evidence="1" key="1">
    <citation type="submission" date="2014-06" db="EMBL/GenBank/DDBJ databases">
        <title>Key roles for freshwater Actinobacteria revealed by deep metagenomic sequencing.</title>
        <authorList>
            <person name="Ghai R."/>
            <person name="Mizuno C.M."/>
            <person name="Picazo A."/>
            <person name="Camacho A."/>
            <person name="Rodriguez-Valera F."/>
        </authorList>
    </citation>
    <scope>NUCLEOTIDE SEQUENCE</scope>
</reference>
<sequence length="221" mass="25271">MSIILEHHIRLEPLGQYESEVRHLFHETFLMGRPLGFRLDEVGLYEELSLAWYMANASHLGAVALRDDEVVGYALVCADPVAYDEWLAKIAKKLTRRVFSRLVTFRLSARSRKFYRLRFFDSLTVWKSRKRLTIDVGAHVHMNIKEGERSGAVALALLGHIDHVCRDHGVTSWIGEINASLGSRERALARVLGEIIAIEPNRTFTDLMGHPVNRLTVRRDL</sequence>
<dbReference type="AlphaFoldDB" id="A0A094SAD5"/>
<dbReference type="Gene3D" id="3.40.630.30">
    <property type="match status" value="1"/>
</dbReference>
<gene>
    <name evidence="1" type="ORF">GM51_15995</name>
</gene>